<dbReference type="GO" id="GO:0051205">
    <property type="term" value="P:protein insertion into membrane"/>
    <property type="evidence" value="ECO:0007669"/>
    <property type="project" value="TreeGrafter"/>
</dbReference>
<keyword evidence="15" id="KW-1185">Reference proteome</keyword>
<feature type="transmembrane region" description="Helical" evidence="11">
    <location>
        <begin position="188"/>
        <end position="210"/>
    </location>
</feature>
<dbReference type="PROSITE" id="PS51257">
    <property type="entry name" value="PROKAR_LIPOPROTEIN"/>
    <property type="match status" value="1"/>
</dbReference>
<evidence type="ECO:0000256" key="9">
    <source>
        <dbReference type="RuleBase" id="RU003945"/>
    </source>
</evidence>
<dbReference type="Pfam" id="PF02096">
    <property type="entry name" value="60KD_IMP"/>
    <property type="match status" value="1"/>
</dbReference>
<feature type="compositionally biased region" description="Low complexity" evidence="10">
    <location>
        <begin position="294"/>
        <end position="305"/>
    </location>
</feature>
<evidence type="ECO:0000256" key="3">
    <source>
        <dbReference type="ARBA" id="ARBA00022475"/>
    </source>
</evidence>
<dbReference type="GO" id="GO:0015031">
    <property type="term" value="P:protein transport"/>
    <property type="evidence" value="ECO:0007669"/>
    <property type="project" value="UniProtKB-KW"/>
</dbReference>
<keyword evidence="4 9" id="KW-0812">Transmembrane</keyword>
<keyword evidence="7 11" id="KW-0472">Membrane</keyword>
<dbReference type="InterPro" id="IPR001708">
    <property type="entry name" value="YidC/ALB3/OXA1/COX18"/>
</dbReference>
<accession>A0A6A8MD78</accession>
<keyword evidence="12" id="KW-0732">Signal</keyword>
<dbReference type="OrthoDB" id="9780552at2"/>
<comment type="similarity">
    <text evidence="9">Belongs to the OXA1/ALB3/YidC family.</text>
</comment>
<evidence type="ECO:0000256" key="5">
    <source>
        <dbReference type="ARBA" id="ARBA00022927"/>
    </source>
</evidence>
<dbReference type="RefSeq" id="WP_154547668.1">
    <property type="nucleotide sequence ID" value="NZ_VUMX01000006.1"/>
</dbReference>
<feature type="chain" id="PRO_5039495620" evidence="12">
    <location>
        <begin position="24"/>
        <end position="326"/>
    </location>
</feature>
<keyword evidence="5" id="KW-0653">Protein transport</keyword>
<comment type="caution">
    <text evidence="14">The sequence shown here is derived from an EMBL/GenBank/DDBJ whole genome shotgun (WGS) entry which is preliminary data.</text>
</comment>
<dbReference type="InterPro" id="IPR047196">
    <property type="entry name" value="YidC_ALB_C"/>
</dbReference>
<organism evidence="14 15">
    <name type="scientific">Lactobacillus porci</name>
    <dbReference type="NCBI Taxonomy" id="2012477"/>
    <lineage>
        <taxon>Bacteria</taxon>
        <taxon>Bacillati</taxon>
        <taxon>Bacillota</taxon>
        <taxon>Bacilli</taxon>
        <taxon>Lactobacillales</taxon>
        <taxon>Lactobacillaceae</taxon>
        <taxon>Lactobacillus</taxon>
    </lineage>
</organism>
<feature type="compositionally biased region" description="Basic residues" evidence="10">
    <location>
        <begin position="315"/>
        <end position="326"/>
    </location>
</feature>
<dbReference type="GO" id="GO:0005886">
    <property type="term" value="C:plasma membrane"/>
    <property type="evidence" value="ECO:0007669"/>
    <property type="project" value="UniProtKB-SubCell"/>
</dbReference>
<proteinExistence type="inferred from homology"/>
<dbReference type="Proteomes" id="UP000438120">
    <property type="component" value="Unassembled WGS sequence"/>
</dbReference>
<gene>
    <name evidence="14" type="primary">yidC</name>
    <name evidence="14" type="ORF">FYJ62_03190</name>
</gene>
<keyword evidence="2" id="KW-0813">Transport</keyword>
<dbReference type="NCBIfam" id="TIGR03592">
    <property type="entry name" value="yidC_oxa1_cterm"/>
    <property type="match status" value="1"/>
</dbReference>
<dbReference type="GO" id="GO:0032977">
    <property type="term" value="F:membrane insertase activity"/>
    <property type="evidence" value="ECO:0007669"/>
    <property type="project" value="InterPro"/>
</dbReference>
<dbReference type="CDD" id="cd20070">
    <property type="entry name" value="5TM_YidC_Alb3"/>
    <property type="match status" value="1"/>
</dbReference>
<evidence type="ECO:0000256" key="8">
    <source>
        <dbReference type="ARBA" id="ARBA00023186"/>
    </source>
</evidence>
<evidence type="ECO:0000313" key="14">
    <source>
        <dbReference type="EMBL" id="MST86667.1"/>
    </source>
</evidence>
<dbReference type="AlphaFoldDB" id="A0A6A8MD78"/>
<comment type="subcellular location">
    <subcellularLocation>
        <location evidence="1">Cell membrane</location>
        <topology evidence="1">Multi-pass membrane protein</topology>
    </subcellularLocation>
    <subcellularLocation>
        <location evidence="9">Membrane</location>
        <topology evidence="9">Multi-pass membrane protein</topology>
    </subcellularLocation>
</comment>
<dbReference type="PANTHER" id="PTHR12428">
    <property type="entry name" value="OXA1"/>
    <property type="match status" value="1"/>
</dbReference>
<keyword evidence="3" id="KW-1003">Cell membrane</keyword>
<feature type="signal peptide" evidence="12">
    <location>
        <begin position="1"/>
        <end position="23"/>
    </location>
</feature>
<feature type="transmembrane region" description="Helical" evidence="11">
    <location>
        <begin position="143"/>
        <end position="168"/>
    </location>
</feature>
<evidence type="ECO:0000256" key="12">
    <source>
        <dbReference type="SAM" id="SignalP"/>
    </source>
</evidence>
<dbReference type="PANTHER" id="PTHR12428:SF65">
    <property type="entry name" value="CYTOCHROME C OXIDASE ASSEMBLY PROTEIN COX18, MITOCHONDRIAL"/>
    <property type="match status" value="1"/>
</dbReference>
<dbReference type="PRINTS" id="PR00701">
    <property type="entry name" value="60KDINNERMP"/>
</dbReference>
<evidence type="ECO:0000256" key="7">
    <source>
        <dbReference type="ARBA" id="ARBA00023136"/>
    </source>
</evidence>
<dbReference type="InterPro" id="IPR028055">
    <property type="entry name" value="YidC/Oxa/ALB_C"/>
</dbReference>
<evidence type="ECO:0000256" key="1">
    <source>
        <dbReference type="ARBA" id="ARBA00004651"/>
    </source>
</evidence>
<evidence type="ECO:0000256" key="2">
    <source>
        <dbReference type="ARBA" id="ARBA00022448"/>
    </source>
</evidence>
<reference evidence="14 15" key="1">
    <citation type="submission" date="2019-08" db="EMBL/GenBank/DDBJ databases">
        <title>In-depth cultivation of the pig gut microbiome towards novel bacterial diversity and tailored functional studies.</title>
        <authorList>
            <person name="Wylensek D."/>
            <person name="Hitch T.C.A."/>
            <person name="Clavel T."/>
        </authorList>
    </citation>
    <scope>NUCLEOTIDE SEQUENCE [LARGE SCALE GENOMIC DNA]</scope>
    <source>
        <strain evidence="14 15">Bifido-178-WT-2B</strain>
    </source>
</reference>
<evidence type="ECO:0000256" key="4">
    <source>
        <dbReference type="ARBA" id="ARBA00022692"/>
    </source>
</evidence>
<evidence type="ECO:0000256" key="11">
    <source>
        <dbReference type="SAM" id="Phobius"/>
    </source>
</evidence>
<protein>
    <submittedName>
        <fullName evidence="14">Membrane protein insertase YidC</fullName>
    </submittedName>
</protein>
<feature type="region of interest" description="Disordered" evidence="10">
    <location>
        <begin position="294"/>
        <end position="326"/>
    </location>
</feature>
<dbReference type="EMBL" id="VUMX01000006">
    <property type="protein sequence ID" value="MST86667.1"/>
    <property type="molecule type" value="Genomic_DNA"/>
</dbReference>
<name>A0A6A8MD78_9LACO</name>
<sequence length="326" mass="36094">MNKIKKYLLPTAGLAAMTLLLSACQRSTSKSNVMKAPTAGPYYWVYKWIGLPLQHIAVNLSHAIGGASGAGWAIVIITLVVRLILMPLMLNQQHKAITQQEKMHRIQPQMALLQKALKTEGLTPQQQMELSGLQREIYSKNNISLTGGMGCLPLLIQMPIMIGIYQAVAYSSALAHSTFFGISLYDKSMLLTIVATLLALAQSGISTIGIPEEQKKTMQATLLMNPIMTFFFSMSFSGALALYWAVGNLVMVIQQLITTFIVQPHAKKRIEKELQDKPIVEVVTQAKLDSIINKPAAKSQQSAAESKQHQDLRKRNQGKQQRNKHK</sequence>
<keyword evidence="8" id="KW-0143">Chaperone</keyword>
<feature type="domain" description="Membrane insertase YidC/Oxa/ALB C-terminal" evidence="13">
    <location>
        <begin position="71"/>
        <end position="258"/>
    </location>
</feature>
<keyword evidence="6 11" id="KW-1133">Transmembrane helix</keyword>
<feature type="transmembrane region" description="Helical" evidence="11">
    <location>
        <begin position="63"/>
        <end position="85"/>
    </location>
</feature>
<evidence type="ECO:0000313" key="15">
    <source>
        <dbReference type="Proteomes" id="UP000438120"/>
    </source>
</evidence>
<evidence type="ECO:0000259" key="13">
    <source>
        <dbReference type="Pfam" id="PF02096"/>
    </source>
</evidence>
<evidence type="ECO:0000256" key="6">
    <source>
        <dbReference type="ARBA" id="ARBA00022989"/>
    </source>
</evidence>
<evidence type="ECO:0000256" key="10">
    <source>
        <dbReference type="SAM" id="MobiDB-lite"/>
    </source>
</evidence>
<feature type="transmembrane region" description="Helical" evidence="11">
    <location>
        <begin position="222"/>
        <end position="246"/>
    </location>
</feature>